<organism evidence="2 3">
    <name type="scientific">Coemansia biformis</name>
    <dbReference type="NCBI Taxonomy" id="1286918"/>
    <lineage>
        <taxon>Eukaryota</taxon>
        <taxon>Fungi</taxon>
        <taxon>Fungi incertae sedis</taxon>
        <taxon>Zoopagomycota</taxon>
        <taxon>Kickxellomycotina</taxon>
        <taxon>Kickxellomycetes</taxon>
        <taxon>Kickxellales</taxon>
        <taxon>Kickxellaceae</taxon>
        <taxon>Coemansia</taxon>
    </lineage>
</organism>
<dbReference type="Proteomes" id="UP001143981">
    <property type="component" value="Unassembled WGS sequence"/>
</dbReference>
<keyword evidence="3" id="KW-1185">Reference proteome</keyword>
<accession>A0A9W8CP87</accession>
<proteinExistence type="predicted"/>
<name>A0A9W8CP87_9FUNG</name>
<evidence type="ECO:0000313" key="2">
    <source>
        <dbReference type="EMBL" id="KAJ1718587.1"/>
    </source>
</evidence>
<dbReference type="EMBL" id="JANBOI010003340">
    <property type="protein sequence ID" value="KAJ1718587.1"/>
    <property type="molecule type" value="Genomic_DNA"/>
</dbReference>
<feature type="non-terminal residue" evidence="2">
    <location>
        <position position="272"/>
    </location>
</feature>
<feature type="region of interest" description="Disordered" evidence="1">
    <location>
        <begin position="175"/>
        <end position="226"/>
    </location>
</feature>
<evidence type="ECO:0000256" key="1">
    <source>
        <dbReference type="SAM" id="MobiDB-lite"/>
    </source>
</evidence>
<dbReference type="AlphaFoldDB" id="A0A9W8CP87"/>
<gene>
    <name evidence="2" type="ORF">LPJ61_006554</name>
</gene>
<reference evidence="2" key="1">
    <citation type="submission" date="2022-07" db="EMBL/GenBank/DDBJ databases">
        <title>Phylogenomic reconstructions and comparative analyses of Kickxellomycotina fungi.</title>
        <authorList>
            <person name="Reynolds N.K."/>
            <person name="Stajich J.E."/>
            <person name="Barry K."/>
            <person name="Grigoriev I.V."/>
            <person name="Crous P."/>
            <person name="Smith M.E."/>
        </authorList>
    </citation>
    <scope>NUCLEOTIDE SEQUENCE</scope>
    <source>
        <strain evidence="2">BCRC 34381</strain>
    </source>
</reference>
<protein>
    <submittedName>
        <fullName evidence="2">Uncharacterized protein</fullName>
    </submittedName>
</protein>
<sequence>MAAVATGINGQNPNQAMLSHMQQQQQQQQAIYMAAMNPGQPLRPDAEAGSHMAVPQQVSIVPGGAGQQQFVAMTGIPGAEKAVPANGAGVVHAGMPVSFQPTLPSRGQVVDPQQQAMIQLQLQLQPGQLVGSQHLIPGASRQMHQAGVGPGAAPVASNFGEGAMVNSARSAAGVAPQVRPLQGGPAATTKKAAAKPRTRKAPKKAAKTNAAPEPRPPIADMGQHGGVGAAGADGALIAYATNQAALASGASSGANSGQPAASPAAAIKALGG</sequence>
<comment type="caution">
    <text evidence="2">The sequence shown here is derived from an EMBL/GenBank/DDBJ whole genome shotgun (WGS) entry which is preliminary data.</text>
</comment>
<evidence type="ECO:0000313" key="3">
    <source>
        <dbReference type="Proteomes" id="UP001143981"/>
    </source>
</evidence>
<feature type="compositionally biased region" description="Basic residues" evidence="1">
    <location>
        <begin position="192"/>
        <end position="206"/>
    </location>
</feature>